<evidence type="ECO:0000256" key="3">
    <source>
        <dbReference type="ARBA" id="ARBA00022771"/>
    </source>
</evidence>
<dbReference type="Proteomes" id="UP000230423">
    <property type="component" value="Unassembled WGS sequence"/>
</dbReference>
<evidence type="ECO:0000256" key="6">
    <source>
        <dbReference type="PROSITE-ProRule" id="PRU00288"/>
    </source>
</evidence>
<protein>
    <submittedName>
        <fullName evidence="9">Ankyrin repeat protein</fullName>
    </submittedName>
</protein>
<dbReference type="Pfam" id="PF12796">
    <property type="entry name" value="Ank_2"/>
    <property type="match status" value="1"/>
</dbReference>
<keyword evidence="4" id="KW-0862">Zinc</keyword>
<keyword evidence="3 6" id="KW-0863">Zinc-finger</keyword>
<feature type="region of interest" description="Disordered" evidence="7">
    <location>
        <begin position="24"/>
        <end position="46"/>
    </location>
</feature>
<dbReference type="Pfam" id="PF01412">
    <property type="entry name" value="ArfGap"/>
    <property type="match status" value="1"/>
</dbReference>
<dbReference type="SMART" id="SM00105">
    <property type="entry name" value="ArfGap"/>
    <property type="match status" value="1"/>
</dbReference>
<dbReference type="InterPro" id="IPR001164">
    <property type="entry name" value="ArfGAP_dom"/>
</dbReference>
<gene>
    <name evidence="9" type="ORF">TELCIR_18385</name>
</gene>
<evidence type="ECO:0000256" key="5">
    <source>
        <dbReference type="PROSITE-ProRule" id="PRU00023"/>
    </source>
</evidence>
<dbReference type="PANTHER" id="PTHR45819:SF5">
    <property type="entry name" value="CENTAURIN-GAMMA-1A"/>
    <property type="match status" value="1"/>
</dbReference>
<dbReference type="InterPro" id="IPR011993">
    <property type="entry name" value="PH-like_dom_sf"/>
</dbReference>
<accession>A0A2G9TQA7</accession>
<evidence type="ECO:0000256" key="7">
    <source>
        <dbReference type="SAM" id="MobiDB-lite"/>
    </source>
</evidence>
<dbReference type="GO" id="GO:0003924">
    <property type="term" value="F:GTPase activity"/>
    <property type="evidence" value="ECO:0007669"/>
    <property type="project" value="TreeGrafter"/>
</dbReference>
<dbReference type="SUPFAM" id="SSF57863">
    <property type="entry name" value="ArfGap/RecO-like zinc finger"/>
    <property type="match status" value="1"/>
</dbReference>
<dbReference type="SUPFAM" id="SSF48403">
    <property type="entry name" value="Ankyrin repeat"/>
    <property type="match status" value="1"/>
</dbReference>
<keyword evidence="2" id="KW-0479">Metal-binding</keyword>
<dbReference type="InterPro" id="IPR038508">
    <property type="entry name" value="ArfGAP_dom_sf"/>
</dbReference>
<feature type="domain" description="Arf-GAP" evidence="8">
    <location>
        <begin position="183"/>
        <end position="246"/>
    </location>
</feature>
<dbReference type="AlphaFoldDB" id="A0A2G9TQA7"/>
<dbReference type="OrthoDB" id="5874017at2759"/>
<dbReference type="Gene3D" id="1.25.40.20">
    <property type="entry name" value="Ankyrin repeat-containing domain"/>
    <property type="match status" value="1"/>
</dbReference>
<evidence type="ECO:0000256" key="4">
    <source>
        <dbReference type="ARBA" id="ARBA00022833"/>
    </source>
</evidence>
<sequence length="423" mass="46448">MYYVEIIPQGYACCKILQQRLRSSFGGSTRTPTPTTPAPPDKRDYQDPRYMQNVLYGAAPAQKNAYHQRSISSAPLADQFLSSASRKSHVHQRETIGVVSAQRAGDRAMSAFVIPPGLSAQQQFGSRASQLDYRGIITSDQKRWEFCVAADERDAWVAAIEEQIEKALQNQMSKPSTRARGDREEVLALRQLPGNDRCADCGQTSPDWASLNLGILICIECSGTHRNLGSHISREMKEAWIRDKYESKRFLPSLRVDATVGAQLVGAVIARDVAEVSLLLARASPEDVNTTVSGTRDRRSPLHLACSIGSLAILQLLLWNNADIRALDEQGRSGLWHARNSGFKECADMLLTAGLDTNYGMPTPSTRNSTHSPPLPEGAVMGSLSNRDYSCIGEEVVLRRVAPPVVPTKRSTNAFDLLPASII</sequence>
<dbReference type="InterPro" id="IPR002110">
    <property type="entry name" value="Ankyrin_rpt"/>
</dbReference>
<dbReference type="GO" id="GO:0008270">
    <property type="term" value="F:zinc ion binding"/>
    <property type="evidence" value="ECO:0007669"/>
    <property type="project" value="UniProtKB-KW"/>
</dbReference>
<dbReference type="PROSITE" id="PS50297">
    <property type="entry name" value="ANK_REP_REGION"/>
    <property type="match status" value="1"/>
</dbReference>
<dbReference type="SMART" id="SM00248">
    <property type="entry name" value="ANK"/>
    <property type="match status" value="2"/>
</dbReference>
<dbReference type="PROSITE" id="PS50088">
    <property type="entry name" value="ANK_REPEAT"/>
    <property type="match status" value="1"/>
</dbReference>
<evidence type="ECO:0000256" key="2">
    <source>
        <dbReference type="ARBA" id="ARBA00022723"/>
    </source>
</evidence>
<evidence type="ECO:0000313" key="9">
    <source>
        <dbReference type="EMBL" id="PIO60125.1"/>
    </source>
</evidence>
<dbReference type="Gene3D" id="2.30.29.30">
    <property type="entry name" value="Pleckstrin-homology domain (PH domain)/Phosphotyrosine-binding domain (PTB)"/>
    <property type="match status" value="1"/>
</dbReference>
<dbReference type="EMBL" id="KZ356096">
    <property type="protein sequence ID" value="PIO60125.1"/>
    <property type="molecule type" value="Genomic_DNA"/>
</dbReference>
<dbReference type="InterPro" id="IPR037278">
    <property type="entry name" value="ARFGAP/RecO"/>
</dbReference>
<feature type="repeat" description="ANK" evidence="5">
    <location>
        <begin position="297"/>
        <end position="329"/>
    </location>
</feature>
<evidence type="ECO:0000259" key="8">
    <source>
        <dbReference type="PROSITE" id="PS50115"/>
    </source>
</evidence>
<dbReference type="PANTHER" id="PTHR45819">
    <property type="entry name" value="CENTAURIN-GAMMA-1A"/>
    <property type="match status" value="1"/>
</dbReference>
<evidence type="ECO:0000313" key="10">
    <source>
        <dbReference type="Proteomes" id="UP000230423"/>
    </source>
</evidence>
<dbReference type="Gene3D" id="1.10.220.150">
    <property type="entry name" value="Arf GTPase activating protein"/>
    <property type="match status" value="1"/>
</dbReference>
<dbReference type="PRINTS" id="PR00405">
    <property type="entry name" value="REVINTRACTNG"/>
</dbReference>
<organism evidence="9 10">
    <name type="scientific">Teladorsagia circumcincta</name>
    <name type="common">Brown stomach worm</name>
    <name type="synonym">Ostertagia circumcincta</name>
    <dbReference type="NCBI Taxonomy" id="45464"/>
    <lineage>
        <taxon>Eukaryota</taxon>
        <taxon>Metazoa</taxon>
        <taxon>Ecdysozoa</taxon>
        <taxon>Nematoda</taxon>
        <taxon>Chromadorea</taxon>
        <taxon>Rhabditida</taxon>
        <taxon>Rhabditina</taxon>
        <taxon>Rhabditomorpha</taxon>
        <taxon>Strongyloidea</taxon>
        <taxon>Trichostrongylidae</taxon>
        <taxon>Teladorsagia</taxon>
    </lineage>
</organism>
<dbReference type="PROSITE" id="PS50115">
    <property type="entry name" value="ARFGAP"/>
    <property type="match status" value="1"/>
</dbReference>
<name>A0A2G9TQA7_TELCI</name>
<proteinExistence type="predicted"/>
<keyword evidence="5" id="KW-0040">ANK repeat</keyword>
<dbReference type="InterPro" id="IPR036770">
    <property type="entry name" value="Ankyrin_rpt-contain_sf"/>
</dbReference>
<keyword evidence="1" id="KW-0343">GTPase activation</keyword>
<reference evidence="9 10" key="1">
    <citation type="submission" date="2015-09" db="EMBL/GenBank/DDBJ databases">
        <title>Draft genome of the parasitic nematode Teladorsagia circumcincta isolate WARC Sus (inbred).</title>
        <authorList>
            <person name="Mitreva M."/>
        </authorList>
    </citation>
    <scope>NUCLEOTIDE SEQUENCE [LARGE SCALE GENOMIC DNA]</scope>
    <source>
        <strain evidence="9 10">S</strain>
    </source>
</reference>
<dbReference type="GO" id="GO:0005096">
    <property type="term" value="F:GTPase activator activity"/>
    <property type="evidence" value="ECO:0007669"/>
    <property type="project" value="UniProtKB-KW"/>
</dbReference>
<dbReference type="InterPro" id="IPR051282">
    <property type="entry name" value="Arf-GAP_GTPase_ANK_PH"/>
</dbReference>
<evidence type="ECO:0000256" key="1">
    <source>
        <dbReference type="ARBA" id="ARBA00022468"/>
    </source>
</evidence>
<keyword evidence="10" id="KW-1185">Reference proteome</keyword>